<organism evidence="1 2">
    <name type="scientific">Nitrobacter winogradskyi</name>
    <name type="common">Nitrobacter agilis</name>
    <dbReference type="NCBI Taxonomy" id="913"/>
    <lineage>
        <taxon>Bacteria</taxon>
        <taxon>Pseudomonadati</taxon>
        <taxon>Pseudomonadota</taxon>
        <taxon>Alphaproteobacteria</taxon>
        <taxon>Hyphomicrobiales</taxon>
        <taxon>Nitrobacteraceae</taxon>
        <taxon>Nitrobacter</taxon>
    </lineage>
</organism>
<evidence type="ECO:0000313" key="1">
    <source>
        <dbReference type="EMBL" id="MCP2001286.1"/>
    </source>
</evidence>
<gene>
    <name evidence="1" type="ORF">J2S34_003772</name>
</gene>
<reference evidence="1" key="1">
    <citation type="submission" date="2022-03" db="EMBL/GenBank/DDBJ databases">
        <title>Interactions between chemoautotrophic and heterotrophic bacteria.</title>
        <authorList>
            <person name="Santoro A."/>
        </authorList>
    </citation>
    <scope>NUCLEOTIDE SEQUENCE</scope>
    <source>
        <strain evidence="1">Nb-106</strain>
    </source>
</reference>
<dbReference type="EMBL" id="JALJZS010000005">
    <property type="protein sequence ID" value="MCP2001286.1"/>
    <property type="molecule type" value="Genomic_DNA"/>
</dbReference>
<evidence type="ECO:0000313" key="2">
    <source>
        <dbReference type="Proteomes" id="UP001205486"/>
    </source>
</evidence>
<comment type="caution">
    <text evidence="1">The sequence shown here is derived from an EMBL/GenBank/DDBJ whole genome shotgun (WGS) entry which is preliminary data.</text>
</comment>
<proteinExistence type="predicted"/>
<protein>
    <submittedName>
        <fullName evidence="1">Uncharacterized protein</fullName>
    </submittedName>
</protein>
<sequence length="29" mass="3348">MLWHTAIELKAANLRKSKALPVSQLYDHL</sequence>
<accession>A0ACC6ANP9</accession>
<dbReference type="Proteomes" id="UP001205486">
    <property type="component" value="Unassembled WGS sequence"/>
</dbReference>
<name>A0ACC6ANP9_NITWI</name>
<keyword evidence="2" id="KW-1185">Reference proteome</keyword>